<feature type="chain" id="PRO_5008369489" description="C2H2-type domain-containing protein" evidence="13">
    <location>
        <begin position="17"/>
        <end position="755"/>
    </location>
</feature>
<dbReference type="FunFam" id="3.30.160.60:FF:000624">
    <property type="entry name" value="zinc finger protein 697"/>
    <property type="match status" value="1"/>
</dbReference>
<comment type="subcellular location">
    <subcellularLocation>
        <location evidence="1">Nucleus</location>
    </subcellularLocation>
</comment>
<dbReference type="PANTHER" id="PTHR24384:SF189">
    <property type="entry name" value="C2H2-TYPE DOMAIN-CONTAINING PROTEIN-RELATED"/>
    <property type="match status" value="1"/>
</dbReference>
<feature type="domain" description="C2H2-type" evidence="14">
    <location>
        <begin position="453"/>
        <end position="480"/>
    </location>
</feature>
<dbReference type="Pfam" id="PF14973">
    <property type="entry name" value="TINF2_N"/>
    <property type="match status" value="1"/>
</dbReference>
<gene>
    <name evidence="15" type="primary">OLA.14447</name>
</gene>
<evidence type="ECO:0000256" key="13">
    <source>
        <dbReference type="SAM" id="SignalP"/>
    </source>
</evidence>
<feature type="domain" description="C2H2-type" evidence="14">
    <location>
        <begin position="538"/>
        <end position="565"/>
    </location>
</feature>
<dbReference type="FunFam" id="3.30.160.60:FF:001370">
    <property type="entry name" value="Zinc finger protein"/>
    <property type="match status" value="1"/>
</dbReference>
<keyword evidence="3" id="KW-0479">Metal-binding</keyword>
<dbReference type="EMBL" id="HAEB01005369">
    <property type="protein sequence ID" value="SBQ51896.1"/>
    <property type="molecule type" value="Transcribed_RNA"/>
</dbReference>
<evidence type="ECO:0000256" key="12">
    <source>
        <dbReference type="SAM" id="MobiDB-lite"/>
    </source>
</evidence>
<dbReference type="FunFam" id="3.30.160.60:FF:000072">
    <property type="entry name" value="zinc finger protein 143 isoform X1"/>
    <property type="match status" value="1"/>
</dbReference>
<dbReference type="PANTHER" id="PTHR24384">
    <property type="entry name" value="FINGER PUTATIVE TRANSCRIPTION FACTOR FAMILY-RELATED"/>
    <property type="match status" value="1"/>
</dbReference>
<feature type="region of interest" description="Disordered" evidence="12">
    <location>
        <begin position="268"/>
        <end position="298"/>
    </location>
</feature>
<dbReference type="Gene3D" id="3.30.160.60">
    <property type="entry name" value="Classic Zinc Finger"/>
    <property type="match status" value="9"/>
</dbReference>
<organism evidence="15">
    <name type="scientific">Nothobranchius korthausae</name>
    <dbReference type="NCBI Taxonomy" id="1143690"/>
    <lineage>
        <taxon>Eukaryota</taxon>
        <taxon>Metazoa</taxon>
        <taxon>Chordata</taxon>
        <taxon>Craniata</taxon>
        <taxon>Vertebrata</taxon>
        <taxon>Euteleostomi</taxon>
        <taxon>Actinopterygii</taxon>
        <taxon>Neopterygii</taxon>
        <taxon>Teleostei</taxon>
        <taxon>Neoteleostei</taxon>
        <taxon>Acanthomorphata</taxon>
        <taxon>Ovalentaria</taxon>
        <taxon>Atherinomorphae</taxon>
        <taxon>Cyprinodontiformes</taxon>
        <taxon>Nothobranchiidae</taxon>
        <taxon>Nothobranchius</taxon>
    </lineage>
</organism>
<feature type="domain" description="C2H2-type" evidence="14">
    <location>
        <begin position="717"/>
        <end position="744"/>
    </location>
</feature>
<feature type="compositionally biased region" description="Acidic residues" evidence="12">
    <location>
        <begin position="268"/>
        <end position="282"/>
    </location>
</feature>
<dbReference type="SMART" id="SM00355">
    <property type="entry name" value="ZnF_C2H2"/>
    <property type="match status" value="13"/>
</dbReference>
<dbReference type="GO" id="GO:0000981">
    <property type="term" value="F:DNA-binding transcription factor activity, RNA polymerase II-specific"/>
    <property type="evidence" value="ECO:0007669"/>
    <property type="project" value="TreeGrafter"/>
</dbReference>
<feature type="compositionally biased region" description="Polar residues" evidence="12">
    <location>
        <begin position="283"/>
        <end position="298"/>
    </location>
</feature>
<evidence type="ECO:0000256" key="11">
    <source>
        <dbReference type="PROSITE-ProRule" id="PRU00042"/>
    </source>
</evidence>
<evidence type="ECO:0000256" key="4">
    <source>
        <dbReference type="ARBA" id="ARBA00022737"/>
    </source>
</evidence>
<keyword evidence="6" id="KW-0862">Zinc</keyword>
<dbReference type="GO" id="GO:0000978">
    <property type="term" value="F:RNA polymerase II cis-regulatory region sequence-specific DNA binding"/>
    <property type="evidence" value="ECO:0007669"/>
    <property type="project" value="TreeGrafter"/>
</dbReference>
<feature type="domain" description="C2H2-type" evidence="14">
    <location>
        <begin position="511"/>
        <end position="538"/>
    </location>
</feature>
<evidence type="ECO:0000256" key="2">
    <source>
        <dbReference type="ARBA" id="ARBA00006991"/>
    </source>
</evidence>
<keyword evidence="10" id="KW-0539">Nucleus</keyword>
<keyword evidence="8" id="KW-0238">DNA-binding</keyword>
<keyword evidence="5 11" id="KW-0863">Zinc-finger</keyword>
<dbReference type="PROSITE" id="PS00028">
    <property type="entry name" value="ZINC_FINGER_C2H2_1"/>
    <property type="match status" value="12"/>
</dbReference>
<feature type="domain" description="C2H2-type" evidence="14">
    <location>
        <begin position="689"/>
        <end position="716"/>
    </location>
</feature>
<dbReference type="SUPFAM" id="SSF57667">
    <property type="entry name" value="beta-beta-alpha zinc fingers"/>
    <property type="match status" value="8"/>
</dbReference>
<evidence type="ECO:0000259" key="14">
    <source>
        <dbReference type="PROSITE" id="PS50157"/>
    </source>
</evidence>
<feature type="domain" description="C2H2-type" evidence="14">
    <location>
        <begin position="345"/>
        <end position="367"/>
    </location>
</feature>
<dbReference type="FunFam" id="3.30.160.60:FF:000100">
    <property type="entry name" value="Zinc finger 45-like"/>
    <property type="match status" value="1"/>
</dbReference>
<proteinExistence type="inferred from homology"/>
<dbReference type="Pfam" id="PF13912">
    <property type="entry name" value="zf-C2H2_6"/>
    <property type="match status" value="3"/>
</dbReference>
<feature type="domain" description="C2H2-type" evidence="14">
    <location>
        <begin position="397"/>
        <end position="424"/>
    </location>
</feature>
<evidence type="ECO:0000256" key="8">
    <source>
        <dbReference type="ARBA" id="ARBA00023125"/>
    </source>
</evidence>
<dbReference type="InterPro" id="IPR036236">
    <property type="entry name" value="Znf_C2H2_sf"/>
</dbReference>
<feature type="signal peptide" evidence="13">
    <location>
        <begin position="1"/>
        <end position="16"/>
    </location>
</feature>
<evidence type="ECO:0000256" key="1">
    <source>
        <dbReference type="ARBA" id="ARBA00004123"/>
    </source>
</evidence>
<dbReference type="InterPro" id="IPR050752">
    <property type="entry name" value="C2H2-ZF_domain"/>
</dbReference>
<sequence>MSGGCDIIAFPLPVSSLRLLIPPLRLLTAAMWQVVQQRSMKHYGMLEDFVSLVTETVPQLLTERQRGLLLLALRAKVTLSDPADVLTHLDRIRCISEAPQQDEDVVECCSALVTLTNKLMETPADAQRLLQEVFDHRFDSALQSLVSNLLSRIEQLFPVPDFRQAASWLDSTPAALEDFLKQADKNDLRELLTNQSCQQGGATAAVGGDSEKTLLSAWSHPLLTDPSHPNSLAHDTAIQSDAAFDGGSPHNLDMDLVKVEVVVMTKDEQDEQQEVEEEEEETSQSLSPAEQETSNQSSPKLLDRLKDSAHNWAAQSKNSVGQSDRSEVPASALFSISHNSQRVAHRCPQCGKCFIYRSQVIRHLRSNRACGSALTPGAVQLRIVPEDPEEPRPFRSHTCFQCNTSFKTKSELRTHLRSHRARPVYQCAQCDRVFYHLSSLTNHKQTHVDQTGFVCSKCNKMFATAKERDSHRLQHRGVDHSCSICEQKFSSQTLLLRHLQTHSAEGAELCYSCRFCEKTFTGVTQLRIHQRTHTSRSFQCDQCDKTYGSLAGLQTHRASHSSDSHFLCSQCGKRFKTREGLEGHMRTHTGERPFRCPHCPKDFTALAGLNVHVRQHTGERPYVCTVCGKGWPSGGDLQKHMRTHTGDLQKHMRTHTGERPYVCEDCGKAFTISCHLTEHRRIHTGEKPYACPQCGKCLRRRFDLKKHMLSHSNVRPYACVLCSKSYTRQTHLNRHLLSHRSADGDVVEVETSEEA</sequence>
<evidence type="ECO:0000256" key="6">
    <source>
        <dbReference type="ARBA" id="ARBA00022833"/>
    </source>
</evidence>
<dbReference type="FunFam" id="3.30.160.60:FF:002343">
    <property type="entry name" value="Zinc finger protein 33A"/>
    <property type="match status" value="1"/>
</dbReference>
<feature type="domain" description="C2H2-type" evidence="14">
    <location>
        <begin position="594"/>
        <end position="621"/>
    </location>
</feature>
<evidence type="ECO:0000256" key="7">
    <source>
        <dbReference type="ARBA" id="ARBA00023015"/>
    </source>
</evidence>
<feature type="domain" description="C2H2-type" evidence="14">
    <location>
        <begin position="622"/>
        <end position="649"/>
    </location>
</feature>
<protein>
    <recommendedName>
        <fullName evidence="14">C2H2-type domain-containing protein</fullName>
    </recommendedName>
</protein>
<feature type="domain" description="C2H2-type" evidence="14">
    <location>
        <begin position="480"/>
        <end position="507"/>
    </location>
</feature>
<evidence type="ECO:0000256" key="10">
    <source>
        <dbReference type="ARBA" id="ARBA00023242"/>
    </source>
</evidence>
<dbReference type="GO" id="GO:0005634">
    <property type="term" value="C:nucleus"/>
    <property type="evidence" value="ECO:0007669"/>
    <property type="project" value="UniProtKB-SubCell"/>
</dbReference>
<dbReference type="InterPro" id="IPR029400">
    <property type="entry name" value="TINF2_N"/>
</dbReference>
<feature type="domain" description="C2H2-type" evidence="14">
    <location>
        <begin position="566"/>
        <end position="593"/>
    </location>
</feature>
<evidence type="ECO:0000256" key="3">
    <source>
        <dbReference type="ARBA" id="ARBA00022723"/>
    </source>
</evidence>
<reference evidence="15" key="1">
    <citation type="submission" date="2016-05" db="EMBL/GenBank/DDBJ databases">
        <authorList>
            <person name="Lavstsen T."/>
            <person name="Jespersen J.S."/>
        </authorList>
    </citation>
    <scope>NUCLEOTIDE SEQUENCE</scope>
    <source>
        <tissue evidence="15">Brain</tissue>
    </source>
</reference>
<reference evidence="15" key="2">
    <citation type="submission" date="2016-06" db="EMBL/GenBank/DDBJ databases">
        <title>The genome of a short-lived fish provides insights into sex chromosome evolution and the genetic control of aging.</title>
        <authorList>
            <person name="Reichwald K."/>
            <person name="Felder M."/>
            <person name="Petzold A."/>
            <person name="Koch P."/>
            <person name="Groth M."/>
            <person name="Platzer M."/>
        </authorList>
    </citation>
    <scope>NUCLEOTIDE SEQUENCE</scope>
    <source>
        <tissue evidence="15">Brain</tissue>
    </source>
</reference>
<dbReference type="FunFam" id="3.30.160.60:FF:000218">
    <property type="entry name" value="Zinc finger protein 10"/>
    <property type="match status" value="1"/>
</dbReference>
<feature type="domain" description="C2H2-type" evidence="14">
    <location>
        <begin position="425"/>
        <end position="452"/>
    </location>
</feature>
<accession>A0A1A8EZE7</accession>
<dbReference type="CDD" id="cd11657">
    <property type="entry name" value="TIN2_N"/>
    <property type="match status" value="1"/>
</dbReference>
<feature type="domain" description="C2H2-type" evidence="14">
    <location>
        <begin position="661"/>
        <end position="688"/>
    </location>
</feature>
<dbReference type="InterPro" id="IPR013087">
    <property type="entry name" value="Znf_C2H2_type"/>
</dbReference>
<comment type="similarity">
    <text evidence="2">Belongs to the krueppel C2H2-type zinc-finger protein family.</text>
</comment>
<keyword evidence="9" id="KW-0804">Transcription</keyword>
<evidence type="ECO:0000313" key="15">
    <source>
        <dbReference type="EMBL" id="SBQ51896.1"/>
    </source>
</evidence>
<keyword evidence="13" id="KW-0732">Signal</keyword>
<evidence type="ECO:0000256" key="5">
    <source>
        <dbReference type="ARBA" id="ARBA00022771"/>
    </source>
</evidence>
<keyword evidence="4" id="KW-0677">Repeat</keyword>
<dbReference type="AlphaFoldDB" id="A0A1A8EZE7"/>
<dbReference type="Pfam" id="PF00096">
    <property type="entry name" value="zf-C2H2"/>
    <property type="match status" value="9"/>
</dbReference>
<keyword evidence="7" id="KW-0805">Transcription regulation</keyword>
<dbReference type="PROSITE" id="PS50157">
    <property type="entry name" value="ZINC_FINGER_C2H2_2"/>
    <property type="match status" value="13"/>
</dbReference>
<evidence type="ECO:0000256" key="9">
    <source>
        <dbReference type="ARBA" id="ARBA00023163"/>
    </source>
</evidence>
<dbReference type="GO" id="GO:0008270">
    <property type="term" value="F:zinc ion binding"/>
    <property type="evidence" value="ECO:0007669"/>
    <property type="project" value="UniProtKB-KW"/>
</dbReference>
<name>A0A1A8EZE7_9TELE</name>